<proteinExistence type="inferred from homology"/>
<protein>
    <submittedName>
        <fullName evidence="5">Dihydropyrimidinase like 4</fullName>
    </submittedName>
</protein>
<evidence type="ECO:0000259" key="4">
    <source>
        <dbReference type="Pfam" id="PF01979"/>
    </source>
</evidence>
<dbReference type="Ensembl" id="ENSSBOT00000056197.1">
    <property type="protein sequence ID" value="ENSSBOP00000039237.1"/>
    <property type="gene ID" value="ENSSBOG00000035659.1"/>
</dbReference>
<dbReference type="Gene3D" id="3.20.20.140">
    <property type="entry name" value="Metal-dependent hydrolases"/>
    <property type="match status" value="2"/>
</dbReference>
<evidence type="ECO:0000313" key="5">
    <source>
        <dbReference type="Ensembl" id="ENSSBOP00000039237.1"/>
    </source>
</evidence>
<keyword evidence="2" id="KW-0597">Phosphoprotein</keyword>
<feature type="domain" description="Amidohydrolase-related" evidence="4">
    <location>
        <begin position="14"/>
        <end position="318"/>
    </location>
</feature>
<dbReference type="PANTHER" id="PTHR11647">
    <property type="entry name" value="HYDRANTOINASE/DIHYDROPYRIMIDINASE FAMILY MEMBER"/>
    <property type="match status" value="1"/>
</dbReference>
<evidence type="ECO:0000256" key="1">
    <source>
        <dbReference type="ARBA" id="ARBA00008829"/>
    </source>
</evidence>
<comment type="similarity">
    <text evidence="1">Belongs to the metallo-dependent hydrolases superfamily. Hydantoinase/dihydropyrimidinase family.</text>
</comment>
<dbReference type="FunFam" id="3.20.20.140:FF:000254">
    <property type="entry name" value="Dihydropyrimidinase like 2"/>
    <property type="match status" value="2"/>
</dbReference>
<evidence type="ECO:0000313" key="6">
    <source>
        <dbReference type="Proteomes" id="UP000233220"/>
    </source>
</evidence>
<dbReference type="GO" id="GO:0005829">
    <property type="term" value="C:cytosol"/>
    <property type="evidence" value="ECO:0007669"/>
    <property type="project" value="TreeGrafter"/>
</dbReference>
<dbReference type="SUPFAM" id="SSF51338">
    <property type="entry name" value="Composite domain of metallo-dependent hydrolases"/>
    <property type="match status" value="1"/>
</dbReference>
<dbReference type="Proteomes" id="UP000233220">
    <property type="component" value="Unplaced"/>
</dbReference>
<dbReference type="PANTHER" id="PTHR11647:SF55">
    <property type="entry name" value="DIHYDROPYRIMIDINASE-RELATED PROTEIN 4"/>
    <property type="match status" value="1"/>
</dbReference>
<dbReference type="InterPro" id="IPR032466">
    <property type="entry name" value="Metal_Hydrolase"/>
</dbReference>
<dbReference type="GO" id="GO:0016812">
    <property type="term" value="F:hydrolase activity, acting on carbon-nitrogen (but not peptide) bonds, in cyclic amides"/>
    <property type="evidence" value="ECO:0007669"/>
    <property type="project" value="TreeGrafter"/>
</dbReference>
<evidence type="ECO:0000256" key="2">
    <source>
        <dbReference type="ARBA" id="ARBA00022553"/>
    </source>
</evidence>
<sequence>MPVLGMTPADDFCQGTKAALAGGTTMILDHVFPDPGVSLLAAYEQWRERADGAACCDYSLHVDIPRWHDSIKEELEALVKEKGVNSFLVFMAYKDRCQCSDSQMYEIFSIIRDLGALAQVHAENGDIVEEVEAEAVYRAVTIAKQANCPLYVTKVMSKGAADAIAQAKRRGVVVFGEPITASLGTDGSHYWSKNWAKAAAFVTSPPINPDPTTADHLTCLLSSGDLQVTGSAHCTFTTAQKAVGKDNFTLIPEGTNGIEERMSVVWEKCVASGKMDENEFVAVTSTNAAKIFNFYPRKGRVAVGSDADLVIWNPKATKIITAKNHNLLAEIHGVPRGLYDGPVHEVMVPAKPGSSAQARASCPGKISVPPVRNLHQSGFSLSGSQADDHIARRTAQKIMAPPGGRSNITSLS</sequence>
<comment type="function">
    <text evidence="3">Necessary for signaling by class 3 semaphorins and subsequent remodeling of the cytoskeleton. Plays a role in axon guidance, neuronal growth cone collapse and cell migration.</text>
</comment>
<dbReference type="InterPro" id="IPR011059">
    <property type="entry name" value="Metal-dep_hydrolase_composite"/>
</dbReference>
<accession>A0A2K6V4Z4</accession>
<gene>
    <name evidence="5" type="primary">DPYSL4</name>
</gene>
<evidence type="ECO:0000256" key="3">
    <source>
        <dbReference type="ARBA" id="ARBA00025548"/>
    </source>
</evidence>
<dbReference type="InterPro" id="IPR050378">
    <property type="entry name" value="Metallo-dep_Hydrolases_sf"/>
</dbReference>
<reference evidence="5" key="2">
    <citation type="submission" date="2025-09" db="UniProtKB">
        <authorList>
            <consortium name="Ensembl"/>
        </authorList>
    </citation>
    <scope>IDENTIFICATION</scope>
</reference>
<dbReference type="AlphaFoldDB" id="A0A2K6V4Z4"/>
<organism evidence="5 6">
    <name type="scientific">Saimiri boliviensis boliviensis</name>
    <name type="common">Bolivian squirrel monkey</name>
    <dbReference type="NCBI Taxonomy" id="39432"/>
    <lineage>
        <taxon>Eukaryota</taxon>
        <taxon>Metazoa</taxon>
        <taxon>Chordata</taxon>
        <taxon>Craniata</taxon>
        <taxon>Vertebrata</taxon>
        <taxon>Euteleostomi</taxon>
        <taxon>Mammalia</taxon>
        <taxon>Eutheria</taxon>
        <taxon>Euarchontoglires</taxon>
        <taxon>Primates</taxon>
        <taxon>Haplorrhini</taxon>
        <taxon>Platyrrhini</taxon>
        <taxon>Cebidae</taxon>
        <taxon>Saimiriinae</taxon>
        <taxon>Saimiri</taxon>
    </lineage>
</organism>
<dbReference type="Pfam" id="PF01979">
    <property type="entry name" value="Amidohydro_1"/>
    <property type="match status" value="1"/>
</dbReference>
<name>A0A2K6V4Z4_SAIBB</name>
<reference evidence="5" key="1">
    <citation type="submission" date="2025-08" db="UniProtKB">
        <authorList>
            <consortium name="Ensembl"/>
        </authorList>
    </citation>
    <scope>IDENTIFICATION</scope>
</reference>
<keyword evidence="6" id="KW-1185">Reference proteome</keyword>
<dbReference type="GeneTree" id="ENSGT01030000234527"/>
<dbReference type="SUPFAM" id="SSF51556">
    <property type="entry name" value="Metallo-dependent hydrolases"/>
    <property type="match status" value="1"/>
</dbReference>
<dbReference type="InterPro" id="IPR006680">
    <property type="entry name" value="Amidohydro-rel"/>
</dbReference>